<dbReference type="InterPro" id="IPR011991">
    <property type="entry name" value="ArsR-like_HTH"/>
</dbReference>
<evidence type="ECO:0000313" key="3">
    <source>
        <dbReference type="Proteomes" id="UP000179642"/>
    </source>
</evidence>
<feature type="region of interest" description="Disordered" evidence="1">
    <location>
        <begin position="152"/>
        <end position="178"/>
    </location>
</feature>
<keyword evidence="3" id="KW-1185">Reference proteome</keyword>
<feature type="compositionally biased region" description="Acidic residues" evidence="1">
    <location>
        <begin position="154"/>
        <end position="168"/>
    </location>
</feature>
<proteinExistence type="predicted"/>
<reference evidence="2 3" key="1">
    <citation type="submission" date="2016-10" db="EMBL/GenBank/DDBJ databases">
        <title>Genome sequence of Streptomyces sp. MUSC 1.</title>
        <authorList>
            <person name="Lee L.-H."/>
            <person name="Ser H.-L."/>
            <person name="Law J.W.-F."/>
        </authorList>
    </citation>
    <scope>NUCLEOTIDE SEQUENCE [LARGE SCALE GENOMIC DNA]</scope>
    <source>
        <strain evidence="2 3">MUSC 1</strain>
    </source>
</reference>
<dbReference type="Gene3D" id="1.10.10.10">
    <property type="entry name" value="Winged helix-like DNA-binding domain superfamily/Winged helix DNA-binding domain"/>
    <property type="match status" value="1"/>
</dbReference>
<dbReference type="RefSeq" id="WP_071382078.1">
    <property type="nucleotide sequence ID" value="NZ_MLYO01000031.1"/>
</dbReference>
<dbReference type="InterPro" id="IPR036388">
    <property type="entry name" value="WH-like_DNA-bd_sf"/>
</dbReference>
<dbReference type="Proteomes" id="UP000179642">
    <property type="component" value="Unassembled WGS sequence"/>
</dbReference>
<evidence type="ECO:0000313" key="2">
    <source>
        <dbReference type="EMBL" id="OIK04268.1"/>
    </source>
</evidence>
<dbReference type="EMBL" id="MLYO01000031">
    <property type="protein sequence ID" value="OIK04268.1"/>
    <property type="molecule type" value="Genomic_DNA"/>
</dbReference>
<name>A0A1S2QDP9_9ACTN</name>
<dbReference type="OrthoDB" id="3399802at2"/>
<dbReference type="SUPFAM" id="SSF46785">
    <property type="entry name" value="Winged helix' DNA-binding domain"/>
    <property type="match status" value="1"/>
</dbReference>
<dbReference type="AlphaFoldDB" id="A0A1S2QDP9"/>
<accession>A0A1S2QDP9</accession>
<dbReference type="InterPro" id="IPR036390">
    <property type="entry name" value="WH_DNA-bd_sf"/>
</dbReference>
<organism evidence="2 3">
    <name type="scientific">Streptomyces monashensis</name>
    <dbReference type="NCBI Taxonomy" id="1678012"/>
    <lineage>
        <taxon>Bacteria</taxon>
        <taxon>Bacillati</taxon>
        <taxon>Actinomycetota</taxon>
        <taxon>Actinomycetes</taxon>
        <taxon>Kitasatosporales</taxon>
        <taxon>Streptomycetaceae</taxon>
        <taxon>Streptomyces</taxon>
    </lineage>
</organism>
<comment type="caution">
    <text evidence="2">The sequence shown here is derived from an EMBL/GenBank/DDBJ whole genome shotgun (WGS) entry which is preliminary data.</text>
</comment>
<gene>
    <name evidence="2" type="ORF">BIV23_18825</name>
</gene>
<dbReference type="Pfam" id="PF12840">
    <property type="entry name" value="HTH_20"/>
    <property type="match status" value="1"/>
</dbReference>
<evidence type="ECO:0000256" key="1">
    <source>
        <dbReference type="SAM" id="MobiDB-lite"/>
    </source>
</evidence>
<dbReference type="CDD" id="cd00090">
    <property type="entry name" value="HTH_ARSR"/>
    <property type="match status" value="1"/>
</dbReference>
<protein>
    <submittedName>
        <fullName evidence="2">ArsR family transcriptional regulator</fullName>
    </submittedName>
</protein>
<sequence>MTAHDSPRRESPRRREVLEVLRTAPSPLGVAQVARRLGVHPNTVRFHLDALVADGLVERRTVRSPGPGRPAVGYVVRPGMDRGGARDYRLLARVLLSRWASADPAEARAEAMETGRAWGGFLVDPPPPFEQPSAERATAALVALLDELGFAPQVEEEDERDGEGEEEAAERGAETADGPARRIRLRHCPFLELAEEYGRLVCPLHLGLMQGALTRLDAPLTATALEPFAEADSCVAHVAGNTAARPGKDPRR</sequence>